<sequence>MLKISKKVVLLAIALTSFGLGKSVLASENKLNFTPTIKQTEQKMDESQTDFKLKGEAGQSVEIAVDVKNESDHPISLKTKLKDAATNNQGVVNYTADQKVLTKEWSLAKMANYSEQFELKGKEKKEIKFSIPLPEKEFPGILLGGLLIEQEPDKEAKGMIKNAFSYSIPVVVVESETNIDADLTFNKVMPELIGGRNALKVSLDNPINNLLPEANYSVRVTKKGDKKVLYQDNIKNMSFAPNNTFHHYIEMGKDRYEAGTYTAHIKVNSPYGDWKWDELFEIKSDVAKTLNKESISVEHMSLTMKLMIGFILLLLLLLLIILIIMRKKLKEASKKTDSVTK</sequence>
<evidence type="ECO:0000259" key="4">
    <source>
        <dbReference type="Pfam" id="PF11797"/>
    </source>
</evidence>
<proteinExistence type="predicted"/>
<feature type="chain" id="PRO_5042049711" evidence="2">
    <location>
        <begin position="27"/>
        <end position="341"/>
    </location>
</feature>
<dbReference type="EMBL" id="CP110232">
    <property type="protein sequence ID" value="WEG73614.1"/>
    <property type="molecule type" value="Genomic_DNA"/>
</dbReference>
<reference evidence="5" key="1">
    <citation type="submission" date="2022-10" db="EMBL/GenBank/DDBJ databases">
        <title>Vagococcus sp. isolated from poultry meat.</title>
        <authorList>
            <person name="Johansson P."/>
            <person name="Bjorkroth J."/>
        </authorList>
    </citation>
    <scope>NUCLEOTIDE SEQUENCE</scope>
    <source>
        <strain evidence="5">STAA11</strain>
    </source>
</reference>
<accession>A0AAF0CVB4</accession>
<protein>
    <submittedName>
        <fullName evidence="5">DUF916 and DUF3324 domain-containing protein</fullName>
    </submittedName>
</protein>
<dbReference type="KEGG" id="vie:OL234_01530"/>
<evidence type="ECO:0000256" key="1">
    <source>
        <dbReference type="SAM" id="Phobius"/>
    </source>
</evidence>
<keyword evidence="6" id="KW-1185">Reference proteome</keyword>
<evidence type="ECO:0000256" key="2">
    <source>
        <dbReference type="SAM" id="SignalP"/>
    </source>
</evidence>
<organism evidence="5 6">
    <name type="scientific">Vagococcus intermedius</name>
    <dbReference type="NCBI Taxonomy" id="2991418"/>
    <lineage>
        <taxon>Bacteria</taxon>
        <taxon>Bacillati</taxon>
        <taxon>Bacillota</taxon>
        <taxon>Bacilli</taxon>
        <taxon>Lactobacillales</taxon>
        <taxon>Enterococcaceae</taxon>
        <taxon>Vagococcus</taxon>
    </lineage>
</organism>
<dbReference type="AlphaFoldDB" id="A0AAF0CVB4"/>
<dbReference type="Pfam" id="PF06030">
    <property type="entry name" value="WxLIP_PGBD"/>
    <property type="match status" value="1"/>
</dbReference>
<keyword evidence="1" id="KW-0472">Membrane</keyword>
<dbReference type="InterPro" id="IPR021759">
    <property type="entry name" value="WxLIP_HBD"/>
</dbReference>
<evidence type="ECO:0000313" key="6">
    <source>
        <dbReference type="Proteomes" id="UP001179647"/>
    </source>
</evidence>
<dbReference type="InterPro" id="IPR010317">
    <property type="entry name" value="WxLIP_PGBD"/>
</dbReference>
<dbReference type="RefSeq" id="WP_275469414.1">
    <property type="nucleotide sequence ID" value="NZ_CP110232.1"/>
</dbReference>
<keyword evidence="1" id="KW-1133">Transmembrane helix</keyword>
<keyword evidence="2" id="KW-0732">Signal</keyword>
<feature type="domain" description="WxL Interacting Protein peptidoglycan binding" evidence="3">
    <location>
        <begin position="36"/>
        <end position="149"/>
    </location>
</feature>
<feature type="signal peptide" evidence="2">
    <location>
        <begin position="1"/>
        <end position="26"/>
    </location>
</feature>
<evidence type="ECO:0000259" key="3">
    <source>
        <dbReference type="Pfam" id="PF06030"/>
    </source>
</evidence>
<dbReference type="Pfam" id="PF11797">
    <property type="entry name" value="WxLIP_HBD"/>
    <property type="match status" value="1"/>
</dbReference>
<name>A0AAF0CVB4_9ENTE</name>
<feature type="domain" description="WxL Interacting Protein host binding" evidence="4">
    <location>
        <begin position="157"/>
        <end position="292"/>
    </location>
</feature>
<feature type="transmembrane region" description="Helical" evidence="1">
    <location>
        <begin position="306"/>
        <end position="325"/>
    </location>
</feature>
<gene>
    <name evidence="5" type="ORF">OL234_01530</name>
</gene>
<keyword evidence="1" id="KW-0812">Transmembrane</keyword>
<evidence type="ECO:0000313" key="5">
    <source>
        <dbReference type="EMBL" id="WEG73614.1"/>
    </source>
</evidence>
<dbReference type="Proteomes" id="UP001179647">
    <property type="component" value="Chromosome"/>
</dbReference>